<dbReference type="PANTHER" id="PTHR35529">
    <property type="entry name" value="MANGANESE EFFLUX PUMP MNTP-RELATED"/>
    <property type="match status" value="1"/>
</dbReference>
<dbReference type="AlphaFoldDB" id="A0A926E192"/>
<keyword evidence="7" id="KW-1185">Reference proteome</keyword>
<dbReference type="Proteomes" id="UP000610760">
    <property type="component" value="Unassembled WGS sequence"/>
</dbReference>
<keyword evidence="3 5" id="KW-1133">Transmembrane helix</keyword>
<dbReference type="PANTHER" id="PTHR35529:SF2">
    <property type="entry name" value="SPORULATION PROTEIN YTAF-RELATED"/>
    <property type="match status" value="1"/>
</dbReference>
<sequence length="210" mass="22234">MVSVLLVLAVVLDGFTACFAYGVNRIKIPLLSAVLISLMGTGMLMLSLGAADWVGGYIPPHVCKVLSFSVLFLIGLCNLFQNSVKAILQKASDNSKKMSFRWSGISFMLSVCLDETKADADCSKVLSAKEALALGAALSIDSLATGFGSGLIGQNYLLILALALIMHMTAILLGHFLGEKVSKGAGTKHLQLEWLGGVILMVLAFIRLLG</sequence>
<evidence type="ECO:0000256" key="5">
    <source>
        <dbReference type="SAM" id="Phobius"/>
    </source>
</evidence>
<evidence type="ECO:0000256" key="3">
    <source>
        <dbReference type="ARBA" id="ARBA00022989"/>
    </source>
</evidence>
<dbReference type="InterPro" id="IPR003810">
    <property type="entry name" value="Mntp/YtaF"/>
</dbReference>
<keyword evidence="2 5" id="KW-0812">Transmembrane</keyword>
<feature type="transmembrane region" description="Helical" evidence="5">
    <location>
        <begin position="30"/>
        <end position="50"/>
    </location>
</feature>
<evidence type="ECO:0000313" key="6">
    <source>
        <dbReference type="EMBL" id="MBC8559446.1"/>
    </source>
</evidence>
<name>A0A926E192_9FIRM</name>
<proteinExistence type="predicted"/>
<reference evidence="6" key="1">
    <citation type="submission" date="2020-08" db="EMBL/GenBank/DDBJ databases">
        <title>Genome public.</title>
        <authorList>
            <person name="Liu C."/>
            <person name="Sun Q."/>
        </authorList>
    </citation>
    <scope>NUCLEOTIDE SEQUENCE</scope>
    <source>
        <strain evidence="6">NSJ-33</strain>
    </source>
</reference>
<feature type="transmembrane region" description="Helical" evidence="5">
    <location>
        <begin position="190"/>
        <end position="209"/>
    </location>
</feature>
<dbReference type="RefSeq" id="WP_249294339.1">
    <property type="nucleotide sequence ID" value="NZ_JACRSV010000001.1"/>
</dbReference>
<gene>
    <name evidence="6" type="ORF">H8710_05100</name>
</gene>
<comment type="caution">
    <text evidence="6">The sequence shown here is derived from an EMBL/GenBank/DDBJ whole genome shotgun (WGS) entry which is preliminary data.</text>
</comment>
<organism evidence="6 7">
    <name type="scientific">Fumia xinanensis</name>
    <dbReference type="NCBI Taxonomy" id="2763659"/>
    <lineage>
        <taxon>Bacteria</taxon>
        <taxon>Bacillati</taxon>
        <taxon>Bacillota</taxon>
        <taxon>Clostridia</taxon>
        <taxon>Eubacteriales</taxon>
        <taxon>Oscillospiraceae</taxon>
        <taxon>Fumia</taxon>
    </lineage>
</organism>
<dbReference type="EMBL" id="JACRSV010000001">
    <property type="protein sequence ID" value="MBC8559446.1"/>
    <property type="molecule type" value="Genomic_DNA"/>
</dbReference>
<protein>
    <submittedName>
        <fullName evidence="6">Manganese efflux pump</fullName>
    </submittedName>
</protein>
<feature type="transmembrane region" description="Helical" evidence="5">
    <location>
        <begin position="156"/>
        <end position="178"/>
    </location>
</feature>
<evidence type="ECO:0000256" key="1">
    <source>
        <dbReference type="ARBA" id="ARBA00022475"/>
    </source>
</evidence>
<accession>A0A926E192</accession>
<evidence type="ECO:0000313" key="7">
    <source>
        <dbReference type="Proteomes" id="UP000610760"/>
    </source>
</evidence>
<evidence type="ECO:0000256" key="4">
    <source>
        <dbReference type="ARBA" id="ARBA00023136"/>
    </source>
</evidence>
<feature type="transmembrane region" description="Helical" evidence="5">
    <location>
        <begin position="62"/>
        <end position="81"/>
    </location>
</feature>
<evidence type="ECO:0000256" key="2">
    <source>
        <dbReference type="ARBA" id="ARBA00022692"/>
    </source>
</evidence>
<keyword evidence="1" id="KW-1003">Cell membrane</keyword>
<keyword evidence="4 5" id="KW-0472">Membrane</keyword>
<dbReference type="Pfam" id="PF02659">
    <property type="entry name" value="Mntp"/>
    <property type="match status" value="1"/>
</dbReference>